<proteinExistence type="predicted"/>
<name>A0ABP8N0I9_9BACT</name>
<evidence type="ECO:0000313" key="3">
    <source>
        <dbReference type="EMBL" id="GAA4458076.1"/>
    </source>
</evidence>
<protein>
    <recommendedName>
        <fullName evidence="2">Outer membrane protein beta-barrel domain-containing protein</fullName>
    </recommendedName>
</protein>
<feature type="chain" id="PRO_5046689803" description="Outer membrane protein beta-barrel domain-containing protein" evidence="1">
    <location>
        <begin position="24"/>
        <end position="227"/>
    </location>
</feature>
<keyword evidence="4" id="KW-1185">Reference proteome</keyword>
<organism evidence="3 4">
    <name type="scientific">Nibrella saemangeumensis</name>
    <dbReference type="NCBI Taxonomy" id="1084526"/>
    <lineage>
        <taxon>Bacteria</taxon>
        <taxon>Pseudomonadati</taxon>
        <taxon>Bacteroidota</taxon>
        <taxon>Cytophagia</taxon>
        <taxon>Cytophagales</taxon>
        <taxon>Spirosomataceae</taxon>
        <taxon>Nibrella</taxon>
    </lineage>
</organism>
<sequence length="227" mass="25192">MKPTLAFLFMLLVPLFGSGQNIATTDSVMVSSVNTPRSLRGSWVNLRGGIMLPDFYKRSSEAVRLPVLQKPYLGWQAGLSVEVAHSRWHGSRIEVSFVRKGANELFAENGHRLESTTRLSYAQVALLPVIVKARGERFSPFLGIGGYGAYLLNATHQVRLNGAPAVPDKNLPNHFRKLDYGWTVGAGVYLGRRPLELRYESGLTDVFREGYLTTPVRNQAVSLLFSL</sequence>
<evidence type="ECO:0000259" key="2">
    <source>
        <dbReference type="Pfam" id="PF13568"/>
    </source>
</evidence>
<dbReference type="Proteomes" id="UP001501175">
    <property type="component" value="Unassembled WGS sequence"/>
</dbReference>
<evidence type="ECO:0000313" key="4">
    <source>
        <dbReference type="Proteomes" id="UP001501175"/>
    </source>
</evidence>
<feature type="signal peptide" evidence="1">
    <location>
        <begin position="1"/>
        <end position="23"/>
    </location>
</feature>
<gene>
    <name evidence="3" type="ORF">GCM10023189_29790</name>
</gene>
<keyword evidence="1" id="KW-0732">Signal</keyword>
<dbReference type="InterPro" id="IPR025665">
    <property type="entry name" value="Beta-barrel_OMP_2"/>
</dbReference>
<accession>A0ABP8N0I9</accession>
<dbReference type="Pfam" id="PF13568">
    <property type="entry name" value="OMP_b-brl_2"/>
    <property type="match status" value="1"/>
</dbReference>
<dbReference type="RefSeq" id="WP_345244655.1">
    <property type="nucleotide sequence ID" value="NZ_BAABHD010000029.1"/>
</dbReference>
<reference evidence="4" key="1">
    <citation type="journal article" date="2019" name="Int. J. Syst. Evol. Microbiol.">
        <title>The Global Catalogue of Microorganisms (GCM) 10K type strain sequencing project: providing services to taxonomists for standard genome sequencing and annotation.</title>
        <authorList>
            <consortium name="The Broad Institute Genomics Platform"/>
            <consortium name="The Broad Institute Genome Sequencing Center for Infectious Disease"/>
            <person name="Wu L."/>
            <person name="Ma J."/>
        </authorList>
    </citation>
    <scope>NUCLEOTIDE SEQUENCE [LARGE SCALE GENOMIC DNA]</scope>
    <source>
        <strain evidence="4">JCM 17927</strain>
    </source>
</reference>
<comment type="caution">
    <text evidence="3">The sequence shown here is derived from an EMBL/GenBank/DDBJ whole genome shotgun (WGS) entry which is preliminary data.</text>
</comment>
<dbReference type="EMBL" id="BAABHD010000029">
    <property type="protein sequence ID" value="GAA4458076.1"/>
    <property type="molecule type" value="Genomic_DNA"/>
</dbReference>
<feature type="domain" description="Outer membrane protein beta-barrel" evidence="2">
    <location>
        <begin position="70"/>
        <end position="208"/>
    </location>
</feature>
<evidence type="ECO:0000256" key="1">
    <source>
        <dbReference type="SAM" id="SignalP"/>
    </source>
</evidence>